<dbReference type="Proteomes" id="UP000230233">
    <property type="component" value="Chromosome V"/>
</dbReference>
<evidence type="ECO:0008006" key="4">
    <source>
        <dbReference type="Google" id="ProtNLM"/>
    </source>
</evidence>
<accession>A0A2G5TLH0</accession>
<sequence>MCRLLIVVACIAVAVFAGMPTTEEAKAEMTAAGISETAVDGILAIAGKYKEQFNAGKGDREAGKSAFQAFHTETEQYIATQSEADQAAYKAFVEKKKSEHHGRRSTPSA</sequence>
<dbReference type="PANTHER" id="PTHR33272">
    <property type="entry name" value="PROTEIN CBG22877-RELATED"/>
    <property type="match status" value="1"/>
</dbReference>
<proteinExistence type="predicted"/>
<dbReference type="PANTHER" id="PTHR33272:SF10">
    <property type="entry name" value="INHIBITOR_I29 DOMAIN-CONTAINING PROTEIN"/>
    <property type="match status" value="1"/>
</dbReference>
<evidence type="ECO:0000313" key="3">
    <source>
        <dbReference type="Proteomes" id="UP000230233"/>
    </source>
</evidence>
<dbReference type="EMBL" id="PDUG01000005">
    <property type="protein sequence ID" value="PIC27846.1"/>
    <property type="molecule type" value="Genomic_DNA"/>
</dbReference>
<evidence type="ECO:0000256" key="1">
    <source>
        <dbReference type="SAM" id="SignalP"/>
    </source>
</evidence>
<reference evidence="3" key="1">
    <citation type="submission" date="2017-10" db="EMBL/GenBank/DDBJ databases">
        <title>Rapid genome shrinkage in a self-fertile nematode reveals novel sperm competition proteins.</title>
        <authorList>
            <person name="Yin D."/>
            <person name="Schwarz E.M."/>
            <person name="Thomas C.G."/>
            <person name="Felde R.L."/>
            <person name="Korf I.F."/>
            <person name="Cutter A.D."/>
            <person name="Schartner C.M."/>
            <person name="Ralston E.J."/>
            <person name="Meyer B.J."/>
            <person name="Haag E.S."/>
        </authorList>
    </citation>
    <scope>NUCLEOTIDE SEQUENCE [LARGE SCALE GENOMIC DNA]</scope>
    <source>
        <strain evidence="3">JU1422</strain>
    </source>
</reference>
<feature type="signal peptide" evidence="1">
    <location>
        <begin position="1"/>
        <end position="17"/>
    </location>
</feature>
<dbReference type="Pfam" id="PF14747">
    <property type="entry name" value="DUF4473"/>
    <property type="match status" value="1"/>
</dbReference>
<dbReference type="STRING" id="1611254.A0A2G5TLH0"/>
<feature type="chain" id="PRO_5013835194" description="SXP/RAL-2 family protein Ani s 5-like cation-binding domain-containing protein" evidence="1">
    <location>
        <begin position="18"/>
        <end position="109"/>
    </location>
</feature>
<keyword evidence="3" id="KW-1185">Reference proteome</keyword>
<protein>
    <recommendedName>
        <fullName evidence="4">SXP/RAL-2 family protein Ani s 5-like cation-binding domain-containing protein</fullName>
    </recommendedName>
</protein>
<dbReference type="OrthoDB" id="5841586at2759"/>
<dbReference type="InterPro" id="IPR027913">
    <property type="entry name" value="DUF4473"/>
</dbReference>
<evidence type="ECO:0000313" key="2">
    <source>
        <dbReference type="EMBL" id="PIC27846.1"/>
    </source>
</evidence>
<keyword evidence="1" id="KW-0732">Signal</keyword>
<organism evidence="2 3">
    <name type="scientific">Caenorhabditis nigoni</name>
    <dbReference type="NCBI Taxonomy" id="1611254"/>
    <lineage>
        <taxon>Eukaryota</taxon>
        <taxon>Metazoa</taxon>
        <taxon>Ecdysozoa</taxon>
        <taxon>Nematoda</taxon>
        <taxon>Chromadorea</taxon>
        <taxon>Rhabditida</taxon>
        <taxon>Rhabditina</taxon>
        <taxon>Rhabditomorpha</taxon>
        <taxon>Rhabditoidea</taxon>
        <taxon>Rhabditidae</taxon>
        <taxon>Peloderinae</taxon>
        <taxon>Caenorhabditis</taxon>
    </lineage>
</organism>
<gene>
    <name evidence="2" type="primary">Cnig_chr_V.g19971</name>
    <name evidence="2" type="ORF">B9Z55_019971</name>
</gene>
<name>A0A2G5TLH0_9PELO</name>
<comment type="caution">
    <text evidence="2">The sequence shown here is derived from an EMBL/GenBank/DDBJ whole genome shotgun (WGS) entry which is preliminary data.</text>
</comment>
<dbReference type="AlphaFoldDB" id="A0A2G5TLH0"/>